<dbReference type="InterPro" id="IPR013103">
    <property type="entry name" value="RVT_2"/>
</dbReference>
<keyword evidence="4" id="KW-1185">Reference proteome</keyword>
<organism evidence="3 4">
    <name type="scientific">Tanacetum coccineum</name>
    <dbReference type="NCBI Taxonomy" id="301880"/>
    <lineage>
        <taxon>Eukaryota</taxon>
        <taxon>Viridiplantae</taxon>
        <taxon>Streptophyta</taxon>
        <taxon>Embryophyta</taxon>
        <taxon>Tracheophyta</taxon>
        <taxon>Spermatophyta</taxon>
        <taxon>Magnoliopsida</taxon>
        <taxon>eudicotyledons</taxon>
        <taxon>Gunneridae</taxon>
        <taxon>Pentapetalae</taxon>
        <taxon>asterids</taxon>
        <taxon>campanulids</taxon>
        <taxon>Asterales</taxon>
        <taxon>Asteraceae</taxon>
        <taxon>Asteroideae</taxon>
        <taxon>Anthemideae</taxon>
        <taxon>Anthemidinae</taxon>
        <taxon>Tanacetum</taxon>
    </lineage>
</organism>
<feature type="compositionally biased region" description="Low complexity" evidence="1">
    <location>
        <begin position="588"/>
        <end position="599"/>
    </location>
</feature>
<evidence type="ECO:0000313" key="3">
    <source>
        <dbReference type="EMBL" id="GJT95536.1"/>
    </source>
</evidence>
<evidence type="ECO:0000256" key="1">
    <source>
        <dbReference type="SAM" id="MobiDB-lite"/>
    </source>
</evidence>
<gene>
    <name evidence="3" type="ORF">Tco_1091054</name>
</gene>
<evidence type="ECO:0000313" key="4">
    <source>
        <dbReference type="Proteomes" id="UP001151760"/>
    </source>
</evidence>
<accession>A0ABQ5I5X1</accession>
<dbReference type="EMBL" id="BQNB010020398">
    <property type="protein sequence ID" value="GJT95536.1"/>
    <property type="molecule type" value="Genomic_DNA"/>
</dbReference>
<dbReference type="Proteomes" id="UP001151760">
    <property type="component" value="Unassembled WGS sequence"/>
</dbReference>
<name>A0ABQ5I5X1_9ASTR</name>
<dbReference type="Pfam" id="PF07727">
    <property type="entry name" value="RVT_2"/>
    <property type="match status" value="1"/>
</dbReference>
<sequence>MDVKTTFLNGKLKEEVYVSQPEGFVDQDDPSHVYKLNKALYDLKQAPRACDSVDTHMVEKNKLDADLQGTLVDATHYRGMIGSLMYLTSTYSDVDHAGYQDTRCSTSGSAQFLGDKLILWMRPQLKDYGFTFNKIPLYCDNKSVIALCCNNVQHSRAKHIDVHYHFIKEQVENGIVELYFVQTEYQLADIFTKPLPRERFNFFIEKLGMRSMSSEMLKRLDRGRRRVMVTILSINMNPVAAQQVALDNALVAPEKRLKIEKCNARIEFSKPQRETTFVPDSPTKILLNLIPKKKWFHLSKNSGASLGSPHVLIGSGRKELKSYKECSTRRMLTLYRIFTKGRKTKPNRTKLRAELERARKTKAEGTKGLKTEPKQTFSDRLDNVCAFNEVKTKLKSTPGYGIGKGMEKRSRNPIMIKWADPNEDKKKEGFDLRLGSKARLRVRIEDYQKYGGLIPEDMINQAIKDLKEYKIYLAYATGTATSKKERKFKKPASPSKRQTLVLEDEPAKKPKQAKHPEPTKKSTPAKEDVSSKKPSRKKSTGVVIRDTPIAQLKKVLKRSKQDTHMLHASGSDDGVGSQPKVPDELQDKTTGTNKGIGTILRIPDVPKDQSESENESWGESGDDDDSNDDDDNDHDYDEFVHTLDDYVQTDNEKHDESNDVTEEEYERINEELYGDVNVSLTDVKPANKEKDDEEMTVAGHVNVNQEVAGNQVKDDAQATQKTEGLIPSSSISSDYVAKYLNFDNIPPVDTKVVSMLDINVQHKVPCTSPLLTILVSVIPEHTIVNPPEIVITVSSITISSLLSSLFPHLQQLTPIQTPTKTEATTSTTTVSESETLAAFHKRITNLEKNVKELKIVDHSASLLSTIKSDVLNAVKEYLGTSLDDALYKVLKKHNADIIKEHSVLAEIIERLRQQYVPDKSTEDIRKIKMEHARKQQEPKETITSSDTIALEEFDQKTTFFEAMTKSKSFNKSPKQRALYHDLMESILDDENVMDEDVVDKLKKRKQDD</sequence>
<dbReference type="PANTHER" id="PTHR11439">
    <property type="entry name" value="GAG-POL-RELATED RETROTRANSPOSON"/>
    <property type="match status" value="1"/>
</dbReference>
<reference evidence="3" key="1">
    <citation type="journal article" date="2022" name="Int. J. Mol. Sci.">
        <title>Draft Genome of Tanacetum Coccineum: Genomic Comparison of Closely Related Tanacetum-Family Plants.</title>
        <authorList>
            <person name="Yamashiro T."/>
            <person name="Shiraishi A."/>
            <person name="Nakayama K."/>
            <person name="Satake H."/>
        </authorList>
    </citation>
    <scope>NUCLEOTIDE SEQUENCE</scope>
</reference>
<feature type="compositionally biased region" description="Basic and acidic residues" evidence="1">
    <location>
        <begin position="514"/>
        <end position="531"/>
    </location>
</feature>
<feature type="compositionally biased region" description="Acidic residues" evidence="1">
    <location>
        <begin position="611"/>
        <end position="636"/>
    </location>
</feature>
<dbReference type="PANTHER" id="PTHR11439:SF483">
    <property type="entry name" value="PEPTIDE SYNTHASE GLIP-LIKE, PUTATIVE (AFU_ORTHOLOGUE AFUA_3G12920)-RELATED"/>
    <property type="match status" value="1"/>
</dbReference>
<evidence type="ECO:0000259" key="2">
    <source>
        <dbReference type="Pfam" id="PF07727"/>
    </source>
</evidence>
<comment type="caution">
    <text evidence="3">The sequence shown here is derived from an EMBL/GenBank/DDBJ whole genome shotgun (WGS) entry which is preliminary data.</text>
</comment>
<reference evidence="3" key="2">
    <citation type="submission" date="2022-01" db="EMBL/GenBank/DDBJ databases">
        <authorList>
            <person name="Yamashiro T."/>
            <person name="Shiraishi A."/>
            <person name="Satake H."/>
            <person name="Nakayama K."/>
        </authorList>
    </citation>
    <scope>NUCLEOTIDE SEQUENCE</scope>
</reference>
<feature type="domain" description="Reverse transcriptase Ty1/copia-type" evidence="2">
    <location>
        <begin position="1"/>
        <end position="62"/>
    </location>
</feature>
<feature type="region of interest" description="Disordered" evidence="1">
    <location>
        <begin position="483"/>
        <end position="637"/>
    </location>
</feature>
<proteinExistence type="predicted"/>
<protein>
    <submittedName>
        <fullName evidence="3">Retrovirus-related pol polyprotein from transposon TNT 1-94</fullName>
    </submittedName>
</protein>
<dbReference type="CDD" id="cd09272">
    <property type="entry name" value="RNase_HI_RT_Ty1"/>
    <property type="match status" value="1"/>
</dbReference>